<proteinExistence type="predicted"/>
<gene>
    <name evidence="1" type="ORF">Y1Q_0020337</name>
</gene>
<dbReference type="Proteomes" id="UP000050525">
    <property type="component" value="Unassembled WGS sequence"/>
</dbReference>
<accession>A0A151N6A3</accession>
<evidence type="ECO:0000313" key="1">
    <source>
        <dbReference type="EMBL" id="KYO32374.1"/>
    </source>
</evidence>
<dbReference type="AlphaFoldDB" id="A0A151N6A3"/>
<dbReference type="EMBL" id="AKHW03003917">
    <property type="protein sequence ID" value="KYO32374.1"/>
    <property type="molecule type" value="Genomic_DNA"/>
</dbReference>
<protein>
    <submittedName>
        <fullName evidence="1">Uncharacterized protein</fullName>
    </submittedName>
</protein>
<evidence type="ECO:0000313" key="2">
    <source>
        <dbReference type="Proteomes" id="UP000050525"/>
    </source>
</evidence>
<reference evidence="1 2" key="1">
    <citation type="journal article" date="2012" name="Genome Biol.">
        <title>Sequencing three crocodilian genomes to illuminate the evolution of archosaurs and amniotes.</title>
        <authorList>
            <person name="St John J.A."/>
            <person name="Braun E.L."/>
            <person name="Isberg S.R."/>
            <person name="Miles L.G."/>
            <person name="Chong A.Y."/>
            <person name="Gongora J."/>
            <person name="Dalzell P."/>
            <person name="Moran C."/>
            <person name="Bed'hom B."/>
            <person name="Abzhanov A."/>
            <person name="Burgess S.C."/>
            <person name="Cooksey A.M."/>
            <person name="Castoe T.A."/>
            <person name="Crawford N.G."/>
            <person name="Densmore L.D."/>
            <person name="Drew J.C."/>
            <person name="Edwards S.V."/>
            <person name="Faircloth B.C."/>
            <person name="Fujita M.K."/>
            <person name="Greenwold M.J."/>
            <person name="Hoffmann F.G."/>
            <person name="Howard J.M."/>
            <person name="Iguchi T."/>
            <person name="Janes D.E."/>
            <person name="Khan S.Y."/>
            <person name="Kohno S."/>
            <person name="de Koning A.J."/>
            <person name="Lance S.L."/>
            <person name="McCarthy F.M."/>
            <person name="McCormack J.E."/>
            <person name="Merchant M.E."/>
            <person name="Peterson D.G."/>
            <person name="Pollock D.D."/>
            <person name="Pourmand N."/>
            <person name="Raney B.J."/>
            <person name="Roessler K.A."/>
            <person name="Sanford J.R."/>
            <person name="Sawyer R.H."/>
            <person name="Schmidt C.J."/>
            <person name="Triplett E.W."/>
            <person name="Tuberville T.D."/>
            <person name="Venegas-Anaya M."/>
            <person name="Howard J.T."/>
            <person name="Jarvis E.D."/>
            <person name="Guillette L.J.Jr."/>
            <person name="Glenn T.C."/>
            <person name="Green R.E."/>
            <person name="Ray D.A."/>
        </authorList>
    </citation>
    <scope>NUCLEOTIDE SEQUENCE [LARGE SCALE GENOMIC DNA]</scope>
    <source>
        <strain evidence="1">KSC_2009_1</strain>
    </source>
</reference>
<comment type="caution">
    <text evidence="1">The sequence shown here is derived from an EMBL/GenBank/DDBJ whole genome shotgun (WGS) entry which is preliminary data.</text>
</comment>
<name>A0A151N6A3_ALLMI</name>
<organism evidence="1 2">
    <name type="scientific">Alligator mississippiensis</name>
    <name type="common">American alligator</name>
    <dbReference type="NCBI Taxonomy" id="8496"/>
    <lineage>
        <taxon>Eukaryota</taxon>
        <taxon>Metazoa</taxon>
        <taxon>Chordata</taxon>
        <taxon>Craniata</taxon>
        <taxon>Vertebrata</taxon>
        <taxon>Euteleostomi</taxon>
        <taxon>Archelosauria</taxon>
        <taxon>Archosauria</taxon>
        <taxon>Crocodylia</taxon>
        <taxon>Alligatoridae</taxon>
        <taxon>Alligatorinae</taxon>
        <taxon>Alligator</taxon>
    </lineage>
</organism>
<sequence>MEQIKIGDGFLEEQRQEPLFQNIWQTQLAKQEEVVDPWKMKQSHRFKVDDMLEKVGQAKCISTLDLTKGYW</sequence>
<keyword evidence="2" id="KW-1185">Reference proteome</keyword>